<organism evidence="1 2">
    <name type="scientific">Rhodohalobacter sulfatireducens</name>
    <dbReference type="NCBI Taxonomy" id="2911366"/>
    <lineage>
        <taxon>Bacteria</taxon>
        <taxon>Pseudomonadati</taxon>
        <taxon>Balneolota</taxon>
        <taxon>Balneolia</taxon>
        <taxon>Balneolales</taxon>
        <taxon>Balneolaceae</taxon>
        <taxon>Rhodohalobacter</taxon>
    </lineage>
</organism>
<evidence type="ECO:0000313" key="2">
    <source>
        <dbReference type="Proteomes" id="UP001165366"/>
    </source>
</evidence>
<gene>
    <name evidence="1" type="ORF">L6773_05635</name>
</gene>
<dbReference type="RefSeq" id="WP_237852881.1">
    <property type="nucleotide sequence ID" value="NZ_JAKLWS010000005.1"/>
</dbReference>
<comment type="caution">
    <text evidence="1">The sequence shown here is derived from an EMBL/GenBank/DDBJ whole genome shotgun (WGS) entry which is preliminary data.</text>
</comment>
<dbReference type="InterPro" id="IPR024078">
    <property type="entry name" value="LmbE-like_dom_sf"/>
</dbReference>
<keyword evidence="2" id="KW-1185">Reference proteome</keyword>
<dbReference type="PANTHER" id="PTHR12993:SF11">
    <property type="entry name" value="N-ACETYLGLUCOSAMINYL-PHOSPHATIDYLINOSITOL DE-N-ACETYLASE"/>
    <property type="match status" value="1"/>
</dbReference>
<dbReference type="Pfam" id="PF02585">
    <property type="entry name" value="PIG-L"/>
    <property type="match status" value="1"/>
</dbReference>
<dbReference type="Gene3D" id="3.40.50.10320">
    <property type="entry name" value="LmbE-like"/>
    <property type="match status" value="1"/>
</dbReference>
<evidence type="ECO:0000313" key="1">
    <source>
        <dbReference type="EMBL" id="MCG2588036.1"/>
    </source>
</evidence>
<proteinExistence type="predicted"/>
<dbReference type="SUPFAM" id="SSF102588">
    <property type="entry name" value="LmbE-like"/>
    <property type="match status" value="1"/>
</dbReference>
<dbReference type="PANTHER" id="PTHR12993">
    <property type="entry name" value="N-ACETYLGLUCOSAMINYL-PHOSPHATIDYLINOSITOL DE-N-ACETYLASE-RELATED"/>
    <property type="match status" value="1"/>
</dbReference>
<dbReference type="EMBL" id="JAKLWS010000005">
    <property type="protein sequence ID" value="MCG2588036.1"/>
    <property type="molecule type" value="Genomic_DNA"/>
</dbReference>
<protein>
    <submittedName>
        <fullName evidence="1">PIG-L family deacetylase</fullName>
    </submittedName>
</protein>
<dbReference type="Proteomes" id="UP001165366">
    <property type="component" value="Unassembled WGS sequence"/>
</dbReference>
<dbReference type="InterPro" id="IPR003737">
    <property type="entry name" value="GlcNAc_PI_deacetylase-related"/>
</dbReference>
<name>A0ABS9KB27_9BACT</name>
<sequence>MRILYIFPHPDDESFGPAPAISAQLRQGYEVYLLTLTKGEATKQRFRLGVNKEEMGEIRYNEMKCVEKTLGLTGMEVLDMPDGELKNISPIEIEELIETHIKKIKPDILVTYAVHGISGFHDHLVTHAVVKRVFCKMKEEGGEHPKRLALFTRMGEVDLDGKFRLEASEDEDIKFIETCSEKDMQKFHDALDCYETYQEVINDSNVKNVVDNEVPFEIFGEDINNRLESISDQMDDDSD</sequence>
<accession>A0ABS9KB27</accession>
<reference evidence="1" key="1">
    <citation type="submission" date="2022-01" db="EMBL/GenBank/DDBJ databases">
        <authorList>
            <person name="Wang Y."/>
        </authorList>
    </citation>
    <scope>NUCLEOTIDE SEQUENCE</scope>
    <source>
        <strain evidence="1">WB101</strain>
    </source>
</reference>
<reference evidence="1" key="2">
    <citation type="submission" date="2024-05" db="EMBL/GenBank/DDBJ databases">
        <title>Rhodohalobacter halophilus gen. nov., sp. nov., a moderately halophilic member of the family Balneolaceae.</title>
        <authorList>
            <person name="Xia J."/>
        </authorList>
    </citation>
    <scope>NUCLEOTIDE SEQUENCE</scope>
    <source>
        <strain evidence="1">WB101</strain>
    </source>
</reference>